<evidence type="ECO:0000313" key="6">
    <source>
        <dbReference type="EMBL" id="MDO6421111.1"/>
    </source>
</evidence>
<keyword evidence="4 5" id="KW-0472">Membrane</keyword>
<dbReference type="Pfam" id="PF02674">
    <property type="entry name" value="Colicin_V"/>
    <property type="match status" value="1"/>
</dbReference>
<feature type="transmembrane region" description="Helical" evidence="5">
    <location>
        <begin position="64"/>
        <end position="85"/>
    </location>
</feature>
<name>A0AAW7X3B7_9GAMM</name>
<evidence type="ECO:0000313" key="7">
    <source>
        <dbReference type="Proteomes" id="UP001169760"/>
    </source>
</evidence>
<proteinExistence type="predicted"/>
<dbReference type="GO" id="GO:0009403">
    <property type="term" value="P:toxin biosynthetic process"/>
    <property type="evidence" value="ECO:0007669"/>
    <property type="project" value="InterPro"/>
</dbReference>
<dbReference type="PANTHER" id="PTHR36926:SF1">
    <property type="entry name" value="COLICIN V PRODUCTION PROTEIN"/>
    <property type="match status" value="1"/>
</dbReference>
<comment type="subcellular location">
    <subcellularLocation>
        <location evidence="1">Membrane</location>
        <topology evidence="1">Multi-pass membrane protein</topology>
    </subcellularLocation>
</comment>
<feature type="transmembrane region" description="Helical" evidence="5">
    <location>
        <begin position="28"/>
        <end position="44"/>
    </location>
</feature>
<dbReference type="RefSeq" id="WP_011468551.1">
    <property type="nucleotide sequence ID" value="NZ_CP123764.1"/>
</dbReference>
<keyword evidence="2 5" id="KW-0812">Transmembrane</keyword>
<sequence>MNWADWAILAILLVSSLISLKRGFVKEALSMLNWVIAFFIAMSFKDPLSNMLQAQIATPSVRDMAAFAILFAATLIVGAMVNYLIGELVRLTGLSGTDRLFGMIFGVIRGFVIVMAVLIFVPGLLPIDQDPWWRESALIPKFLELEGWCRQIVSELSKLVSGVFSSEV</sequence>
<feature type="transmembrane region" description="Helical" evidence="5">
    <location>
        <begin position="106"/>
        <end position="125"/>
    </location>
</feature>
<keyword evidence="3 5" id="KW-1133">Transmembrane helix</keyword>
<dbReference type="EMBL" id="JAUOPB010000001">
    <property type="protein sequence ID" value="MDO6421111.1"/>
    <property type="molecule type" value="Genomic_DNA"/>
</dbReference>
<dbReference type="InterPro" id="IPR052719">
    <property type="entry name" value="CvpA-like"/>
</dbReference>
<comment type="caution">
    <text evidence="6">The sequence shown here is derived from an EMBL/GenBank/DDBJ whole genome shotgun (WGS) entry which is preliminary data.</text>
</comment>
<organism evidence="6 7">
    <name type="scientific">Saccharophagus degradans</name>
    <dbReference type="NCBI Taxonomy" id="86304"/>
    <lineage>
        <taxon>Bacteria</taxon>
        <taxon>Pseudomonadati</taxon>
        <taxon>Pseudomonadota</taxon>
        <taxon>Gammaproteobacteria</taxon>
        <taxon>Cellvibrionales</taxon>
        <taxon>Cellvibrionaceae</taxon>
        <taxon>Saccharophagus</taxon>
    </lineage>
</organism>
<dbReference type="GeneID" id="98613745"/>
<dbReference type="GO" id="GO:0016020">
    <property type="term" value="C:membrane"/>
    <property type="evidence" value="ECO:0007669"/>
    <property type="project" value="UniProtKB-SubCell"/>
</dbReference>
<protein>
    <submittedName>
        <fullName evidence="6">CvpA family protein</fullName>
    </submittedName>
</protein>
<evidence type="ECO:0000256" key="2">
    <source>
        <dbReference type="ARBA" id="ARBA00022692"/>
    </source>
</evidence>
<dbReference type="InterPro" id="IPR003825">
    <property type="entry name" value="Colicin-V_CvpA"/>
</dbReference>
<evidence type="ECO:0000256" key="5">
    <source>
        <dbReference type="SAM" id="Phobius"/>
    </source>
</evidence>
<evidence type="ECO:0000256" key="3">
    <source>
        <dbReference type="ARBA" id="ARBA00022989"/>
    </source>
</evidence>
<accession>A0AAW7X3B7</accession>
<feature type="transmembrane region" description="Helical" evidence="5">
    <location>
        <begin position="6"/>
        <end position="21"/>
    </location>
</feature>
<evidence type="ECO:0000256" key="4">
    <source>
        <dbReference type="ARBA" id="ARBA00023136"/>
    </source>
</evidence>
<gene>
    <name evidence="6" type="ORF">Q4521_01350</name>
</gene>
<dbReference type="PANTHER" id="PTHR36926">
    <property type="entry name" value="COLICIN V PRODUCTION PROTEIN"/>
    <property type="match status" value="1"/>
</dbReference>
<dbReference type="AlphaFoldDB" id="A0AAW7X3B7"/>
<reference evidence="6" key="1">
    <citation type="submission" date="2023-07" db="EMBL/GenBank/DDBJ databases">
        <title>Genome content predicts the carbon catabolic preferences of heterotrophic bacteria.</title>
        <authorList>
            <person name="Gralka M."/>
        </authorList>
    </citation>
    <scope>NUCLEOTIDE SEQUENCE</scope>
    <source>
        <strain evidence="6">I3M17_2</strain>
    </source>
</reference>
<dbReference type="Proteomes" id="UP001169760">
    <property type="component" value="Unassembled WGS sequence"/>
</dbReference>
<evidence type="ECO:0000256" key="1">
    <source>
        <dbReference type="ARBA" id="ARBA00004141"/>
    </source>
</evidence>